<dbReference type="EMBL" id="JADBGQ010000004">
    <property type="protein sequence ID" value="KAG5400689.1"/>
    <property type="molecule type" value="Genomic_DNA"/>
</dbReference>
<protein>
    <submittedName>
        <fullName evidence="1">Uncharacterized protein</fullName>
    </submittedName>
</protein>
<evidence type="ECO:0000313" key="2">
    <source>
        <dbReference type="Proteomes" id="UP000823674"/>
    </source>
</evidence>
<organism evidence="1 2">
    <name type="scientific">Brassica rapa subsp. trilocularis</name>
    <dbReference type="NCBI Taxonomy" id="1813537"/>
    <lineage>
        <taxon>Eukaryota</taxon>
        <taxon>Viridiplantae</taxon>
        <taxon>Streptophyta</taxon>
        <taxon>Embryophyta</taxon>
        <taxon>Tracheophyta</taxon>
        <taxon>Spermatophyta</taxon>
        <taxon>Magnoliopsida</taxon>
        <taxon>eudicotyledons</taxon>
        <taxon>Gunneridae</taxon>
        <taxon>Pentapetalae</taxon>
        <taxon>rosids</taxon>
        <taxon>malvids</taxon>
        <taxon>Brassicales</taxon>
        <taxon>Brassicaceae</taxon>
        <taxon>Brassiceae</taxon>
        <taxon>Brassica</taxon>
    </lineage>
</organism>
<accession>A0ABQ7MPM8</accession>
<comment type="caution">
    <text evidence="1">The sequence shown here is derived from an EMBL/GenBank/DDBJ whole genome shotgun (WGS) entry which is preliminary data.</text>
</comment>
<keyword evidence="2" id="KW-1185">Reference proteome</keyword>
<sequence>MSKHMIISGRKTEKPVRRTHYMVQLRNAGEYFLADVRGCLYAYPGEVTEKEYRSICKHAHLRELSTNLLCTLHSYKGIKHFFALHNPRKGLRPLKIYAINHYEKGDHDERIKLPNLQEKGIEASSLGGLEASSLHNGHLQAILELRTGKSPSQPCNYGECFCTFLMSSRLDEHQDTYGRQLTMS</sequence>
<evidence type="ECO:0000313" key="1">
    <source>
        <dbReference type="EMBL" id="KAG5400689.1"/>
    </source>
</evidence>
<dbReference type="Proteomes" id="UP000823674">
    <property type="component" value="Chromosome A04"/>
</dbReference>
<name>A0ABQ7MPM8_BRACM</name>
<reference evidence="1 2" key="1">
    <citation type="submission" date="2021-03" db="EMBL/GenBank/DDBJ databases">
        <authorList>
            <person name="King G.J."/>
            <person name="Bancroft I."/>
            <person name="Baten A."/>
            <person name="Bloomfield J."/>
            <person name="Borpatragohain P."/>
            <person name="He Z."/>
            <person name="Irish N."/>
            <person name="Irwin J."/>
            <person name="Liu K."/>
            <person name="Mauleon R.P."/>
            <person name="Moore J."/>
            <person name="Morris R."/>
            <person name="Ostergaard L."/>
            <person name="Wang B."/>
            <person name="Wells R."/>
        </authorList>
    </citation>
    <scope>NUCLEOTIDE SEQUENCE [LARGE SCALE GENOMIC DNA]</scope>
    <source>
        <strain evidence="1">R-o-18</strain>
        <tissue evidence="1">Leaf</tissue>
    </source>
</reference>
<gene>
    <name evidence="1" type="primary">A04p007550.1_BraROA</name>
    <name evidence="1" type="ORF">IGI04_015296</name>
</gene>
<proteinExistence type="predicted"/>